<name>A0ABP8KE14_9BACT</name>
<proteinExistence type="predicted"/>
<protein>
    <recommendedName>
        <fullName evidence="3">Viral A-type inclusion protein</fullName>
    </recommendedName>
</protein>
<sequence length="149" mass="16650">MSAPTVAAVALVLSITACSTNDGEKVQETEKEVFAIHDEVMPRIDSVMILRKQLTQRIDSLDKAGSTAQAASATVRADDEKAQAMRLSQRLKEADSLMMDWMSRYNADTLKQLDQAQALRYLEQEKDKIANVKEKINSSINDARQYLSQ</sequence>
<reference evidence="2" key="1">
    <citation type="journal article" date="2019" name="Int. J. Syst. Evol. Microbiol.">
        <title>The Global Catalogue of Microorganisms (GCM) 10K type strain sequencing project: providing services to taxonomists for standard genome sequencing and annotation.</title>
        <authorList>
            <consortium name="The Broad Institute Genomics Platform"/>
            <consortium name="The Broad Institute Genome Sequencing Center for Infectious Disease"/>
            <person name="Wu L."/>
            <person name="Ma J."/>
        </authorList>
    </citation>
    <scope>NUCLEOTIDE SEQUENCE [LARGE SCALE GENOMIC DNA]</scope>
    <source>
        <strain evidence="2">JCM 17925</strain>
    </source>
</reference>
<organism evidence="1 2">
    <name type="scientific">Nibrella viscosa</name>
    <dbReference type="NCBI Taxonomy" id="1084524"/>
    <lineage>
        <taxon>Bacteria</taxon>
        <taxon>Pseudomonadati</taxon>
        <taxon>Bacteroidota</taxon>
        <taxon>Cytophagia</taxon>
        <taxon>Cytophagales</taxon>
        <taxon>Spirosomataceae</taxon>
        <taxon>Nibrella</taxon>
    </lineage>
</organism>
<gene>
    <name evidence="1" type="ORF">GCM10023187_21790</name>
</gene>
<evidence type="ECO:0000313" key="1">
    <source>
        <dbReference type="EMBL" id="GAA4404446.1"/>
    </source>
</evidence>
<accession>A0ABP8KE14</accession>
<dbReference type="Proteomes" id="UP001500936">
    <property type="component" value="Unassembled WGS sequence"/>
</dbReference>
<evidence type="ECO:0008006" key="3">
    <source>
        <dbReference type="Google" id="ProtNLM"/>
    </source>
</evidence>
<dbReference type="EMBL" id="BAABHB010000003">
    <property type="protein sequence ID" value="GAA4404446.1"/>
    <property type="molecule type" value="Genomic_DNA"/>
</dbReference>
<comment type="caution">
    <text evidence="1">The sequence shown here is derived from an EMBL/GenBank/DDBJ whole genome shotgun (WGS) entry which is preliminary data.</text>
</comment>
<keyword evidence="2" id="KW-1185">Reference proteome</keyword>
<evidence type="ECO:0000313" key="2">
    <source>
        <dbReference type="Proteomes" id="UP001500936"/>
    </source>
</evidence>